<sequence length="303" mass="32226">MITRDPEAFFARARQCPLDFGPAVPRAAFLVAPDRFRRADESAQDNRYMAPADAFDGARAQAEHRALHLRMAGALPTVCFPGHDDTPDAVFPNNVFATVPGHAIVGRMHHPVRRREAARADIRGFLYDILGYRERDLSQQPHACELTGSLVVDRARGLGYCGLSARCDAEGARLMHDAFGLRATLVFDLAPGEYHTNVVLAVLAGRAALVCAGGFAAPRIAEAIAAFYAPHALMLTSAQQAAFAANAIALTPGTVWMSAGAAASLGPEARADLDRAGFDLEAVALDALEAAGGSLRCCIAEIY</sequence>
<dbReference type="Gene3D" id="3.75.10.10">
    <property type="entry name" value="L-arginine/glycine Amidinotransferase, Chain A"/>
    <property type="match status" value="1"/>
</dbReference>
<dbReference type="PANTHER" id="PTHR43224:SF1">
    <property type="entry name" value="AMIDINOTRANSFERASE"/>
    <property type="match status" value="1"/>
</dbReference>
<dbReference type="EMBL" id="JACCJZ010000016">
    <property type="protein sequence ID" value="NYZ62899.1"/>
    <property type="molecule type" value="Genomic_DNA"/>
</dbReference>
<gene>
    <name evidence="1" type="ORF">H0E82_09005</name>
</gene>
<dbReference type="Proteomes" id="UP000589896">
    <property type="component" value="Unassembled WGS sequence"/>
</dbReference>
<comment type="caution">
    <text evidence="1">The sequence shown here is derived from an EMBL/GenBank/DDBJ whole genome shotgun (WGS) entry which is preliminary data.</text>
</comment>
<accession>A0A7Z0TW35</accession>
<dbReference type="InterPro" id="IPR014541">
    <property type="entry name" value="Amdntrnsf_FN0238"/>
</dbReference>
<keyword evidence="1" id="KW-0808">Transferase</keyword>
<name>A0A7Z0TW35_9GAMM</name>
<dbReference type="PANTHER" id="PTHR43224">
    <property type="entry name" value="AMIDINOTRANSFERASE"/>
    <property type="match status" value="1"/>
</dbReference>
<evidence type="ECO:0000313" key="1">
    <source>
        <dbReference type="EMBL" id="NYZ62899.1"/>
    </source>
</evidence>
<dbReference type="Pfam" id="PF19420">
    <property type="entry name" value="DDAH_eukar"/>
    <property type="match status" value="1"/>
</dbReference>
<reference evidence="1 2" key="1">
    <citation type="submission" date="2020-07" db="EMBL/GenBank/DDBJ databases">
        <title>isolation of Luteimonas sp. SJ-16.</title>
        <authorList>
            <person name="Huang X.-X."/>
            <person name="Xu L."/>
            <person name="Sun J.-Q."/>
        </authorList>
    </citation>
    <scope>NUCLEOTIDE SEQUENCE [LARGE SCALE GENOMIC DNA]</scope>
    <source>
        <strain evidence="1 2">SJ-16</strain>
    </source>
</reference>
<keyword evidence="2" id="KW-1185">Reference proteome</keyword>
<evidence type="ECO:0000313" key="2">
    <source>
        <dbReference type="Proteomes" id="UP000589896"/>
    </source>
</evidence>
<dbReference type="GO" id="GO:0016740">
    <property type="term" value="F:transferase activity"/>
    <property type="evidence" value="ECO:0007669"/>
    <property type="project" value="UniProtKB-KW"/>
</dbReference>
<protein>
    <submittedName>
        <fullName evidence="1">Amidinotransferase</fullName>
    </submittedName>
</protein>
<organism evidence="1 2">
    <name type="scientific">Luteimonas deserti</name>
    <dbReference type="NCBI Taxonomy" id="2752306"/>
    <lineage>
        <taxon>Bacteria</taxon>
        <taxon>Pseudomonadati</taxon>
        <taxon>Pseudomonadota</taxon>
        <taxon>Gammaproteobacteria</taxon>
        <taxon>Lysobacterales</taxon>
        <taxon>Lysobacteraceae</taxon>
        <taxon>Luteimonas</taxon>
    </lineage>
</organism>
<proteinExistence type="predicted"/>
<dbReference type="SUPFAM" id="SSF55909">
    <property type="entry name" value="Pentein"/>
    <property type="match status" value="1"/>
</dbReference>
<dbReference type="AlphaFoldDB" id="A0A7Z0TW35"/>
<dbReference type="RefSeq" id="WP_180545119.1">
    <property type="nucleotide sequence ID" value="NZ_JACCJZ010000016.1"/>
</dbReference>